<dbReference type="Proteomes" id="UP000007875">
    <property type="component" value="Unassembled WGS sequence"/>
</dbReference>
<evidence type="ECO:0000313" key="1">
    <source>
        <dbReference type="Ensembl" id="ENSCSAVP00000012354.1"/>
    </source>
</evidence>
<dbReference type="Ensembl" id="ENSCSAVT00000012497.1">
    <property type="protein sequence ID" value="ENSCSAVP00000012354.1"/>
    <property type="gene ID" value="ENSCSAVG00000007264.1"/>
</dbReference>
<sequence length="151" mass="17756">MKILLSNNLIDRQLAHQSFDGKFLKNSKTDHEHIPLVEVIPPTKEQLPKKSLKAKLERYNSTLDEVLSCFRSHPLLMYFNHGNERSISRILLSTQFALRLRHSKHFRTVNQVVKIETLAAWITLVDQWPYRVSWIWQAIEDNVQQSNLDPL</sequence>
<accession>H2Z442</accession>
<dbReference type="HOGENOM" id="CLU_1735543_0_0_1"/>
<dbReference type="AlphaFoldDB" id="H2Z442"/>
<dbReference type="InterPro" id="IPR052754">
    <property type="entry name" value="NTPase_KAP_P-loop"/>
</dbReference>
<organism evidence="1 2">
    <name type="scientific">Ciona savignyi</name>
    <name type="common">Pacific transparent sea squirt</name>
    <dbReference type="NCBI Taxonomy" id="51511"/>
    <lineage>
        <taxon>Eukaryota</taxon>
        <taxon>Metazoa</taxon>
        <taxon>Chordata</taxon>
        <taxon>Tunicata</taxon>
        <taxon>Ascidiacea</taxon>
        <taxon>Phlebobranchia</taxon>
        <taxon>Cionidae</taxon>
        <taxon>Ciona</taxon>
    </lineage>
</organism>
<reference evidence="2" key="1">
    <citation type="submission" date="2003-08" db="EMBL/GenBank/DDBJ databases">
        <authorList>
            <person name="Birren B."/>
            <person name="Nusbaum C."/>
            <person name="Abebe A."/>
            <person name="Abouelleil A."/>
            <person name="Adekoya E."/>
            <person name="Ait-zahra M."/>
            <person name="Allen N."/>
            <person name="Allen T."/>
            <person name="An P."/>
            <person name="Anderson M."/>
            <person name="Anderson S."/>
            <person name="Arachchi H."/>
            <person name="Armbruster J."/>
            <person name="Bachantsang P."/>
            <person name="Baldwin J."/>
            <person name="Barry A."/>
            <person name="Bayul T."/>
            <person name="Blitshsteyn B."/>
            <person name="Bloom T."/>
            <person name="Blye J."/>
            <person name="Boguslavskiy L."/>
            <person name="Borowsky M."/>
            <person name="Boukhgalter B."/>
            <person name="Brunache A."/>
            <person name="Butler J."/>
            <person name="Calixte N."/>
            <person name="Calvo S."/>
            <person name="Camarata J."/>
            <person name="Campo K."/>
            <person name="Chang J."/>
            <person name="Cheshatsang Y."/>
            <person name="Citroen M."/>
            <person name="Collymore A."/>
            <person name="Considine T."/>
            <person name="Cook A."/>
            <person name="Cooke P."/>
            <person name="Corum B."/>
            <person name="Cuomo C."/>
            <person name="David R."/>
            <person name="Dawoe T."/>
            <person name="Degray S."/>
            <person name="Dodge S."/>
            <person name="Dooley K."/>
            <person name="Dorje P."/>
            <person name="Dorjee K."/>
            <person name="Dorris L."/>
            <person name="Duffey N."/>
            <person name="Dupes A."/>
            <person name="Elkins T."/>
            <person name="Engels R."/>
            <person name="Erickson J."/>
            <person name="Farina A."/>
            <person name="Faro S."/>
            <person name="Ferreira P."/>
            <person name="Fischer H."/>
            <person name="Fitzgerald M."/>
            <person name="Foley K."/>
            <person name="Gage D."/>
            <person name="Galagan J."/>
            <person name="Gearin G."/>
            <person name="Gnerre S."/>
            <person name="Gnirke A."/>
            <person name="Goyette A."/>
            <person name="Graham J."/>
            <person name="Grandbois E."/>
            <person name="Gyaltsen K."/>
            <person name="Hafez N."/>
            <person name="Hagopian D."/>
            <person name="Hagos B."/>
            <person name="Hall J."/>
            <person name="Hatcher B."/>
            <person name="Heller A."/>
            <person name="Higgins H."/>
            <person name="Honan T."/>
            <person name="Horn A."/>
            <person name="Houde N."/>
            <person name="Hughes L."/>
            <person name="Hulme W."/>
            <person name="Husby E."/>
            <person name="Iliev I."/>
            <person name="Jaffe D."/>
            <person name="Jones C."/>
            <person name="Kamal M."/>
            <person name="Kamat A."/>
            <person name="Kamvysselis M."/>
            <person name="Karlsson E."/>
            <person name="Kells C."/>
            <person name="Kieu A."/>
            <person name="Kisner P."/>
            <person name="Kodira C."/>
            <person name="Kulbokas E."/>
            <person name="Labutti K."/>
            <person name="Lama D."/>
            <person name="Landers T."/>
            <person name="Leger J."/>
            <person name="Levine S."/>
            <person name="Lewis D."/>
            <person name="Lewis T."/>
            <person name="Lindblad-toh K."/>
            <person name="Liu X."/>
            <person name="Lokyitsang T."/>
            <person name="Lokyitsang Y."/>
            <person name="Lucien O."/>
            <person name="Lui A."/>
            <person name="Ma L.J."/>
            <person name="Mabbitt R."/>
            <person name="Macdonald J."/>
            <person name="Maclean C."/>
            <person name="Major J."/>
            <person name="Manning J."/>
            <person name="Marabella R."/>
            <person name="Maru K."/>
            <person name="Matthews C."/>
            <person name="Mauceli E."/>
            <person name="Mccarthy M."/>
            <person name="Mcdonough S."/>
            <person name="Mcghee T."/>
            <person name="Meldrim J."/>
            <person name="Meneus L."/>
            <person name="Mesirov J."/>
            <person name="Mihalev A."/>
            <person name="Mihova T."/>
            <person name="Mikkelsen T."/>
            <person name="Mlenga V."/>
            <person name="Moru K."/>
            <person name="Mozes J."/>
            <person name="Mulrain L."/>
            <person name="Munson G."/>
            <person name="Naylor J."/>
            <person name="Newes C."/>
            <person name="Nguyen C."/>
            <person name="Nguyen N."/>
            <person name="Nguyen T."/>
            <person name="Nicol R."/>
            <person name="Nielsen C."/>
            <person name="Nizzari M."/>
            <person name="Norbu C."/>
            <person name="Norbu N."/>
            <person name="O'donnell P."/>
            <person name="Okoawo O."/>
            <person name="O'leary S."/>
            <person name="Omotosho B."/>
            <person name="O'neill K."/>
            <person name="Osman S."/>
            <person name="Parker S."/>
            <person name="Perrin D."/>
            <person name="Phunkhang P."/>
            <person name="Piqani B."/>
            <person name="Purcell S."/>
            <person name="Rachupka T."/>
            <person name="Ramasamy U."/>
            <person name="Rameau R."/>
            <person name="Ray V."/>
            <person name="Raymond C."/>
            <person name="Retta R."/>
            <person name="Richardson S."/>
            <person name="Rise C."/>
            <person name="Rodriguez J."/>
            <person name="Rogers J."/>
            <person name="Rogov P."/>
            <person name="Rutman M."/>
            <person name="Schupbach R."/>
            <person name="Seaman C."/>
            <person name="Settipalli S."/>
            <person name="Sharpe T."/>
            <person name="Sheridan J."/>
            <person name="Sherpa N."/>
            <person name="Shi J."/>
            <person name="Smirnov S."/>
            <person name="Smith C."/>
            <person name="Sougnez C."/>
            <person name="Spencer B."/>
            <person name="Stalker J."/>
            <person name="Stange-thomann N."/>
            <person name="Stavropoulos S."/>
            <person name="Stetson K."/>
            <person name="Stone C."/>
            <person name="Stone S."/>
            <person name="Stubbs M."/>
            <person name="Talamas J."/>
            <person name="Tchuinga P."/>
            <person name="Tenzing P."/>
            <person name="Tesfaye S."/>
            <person name="Theodore J."/>
            <person name="Thoulutsang Y."/>
            <person name="Topham K."/>
            <person name="Towey S."/>
            <person name="Tsamla T."/>
            <person name="Tsomo N."/>
            <person name="Vallee D."/>
            <person name="Vassiliev H."/>
            <person name="Venkataraman V."/>
            <person name="Vinson J."/>
            <person name="Vo A."/>
            <person name="Wade C."/>
            <person name="Wang S."/>
            <person name="Wangchuk T."/>
            <person name="Wangdi T."/>
            <person name="Whittaker C."/>
            <person name="Wilkinson J."/>
            <person name="Wu Y."/>
            <person name="Wyman D."/>
            <person name="Yadav S."/>
            <person name="Yang S."/>
            <person name="Yang X."/>
            <person name="Yeager S."/>
            <person name="Yee E."/>
            <person name="Young G."/>
            <person name="Zainoun J."/>
            <person name="Zembeck L."/>
            <person name="Zimmer A."/>
            <person name="Zody M."/>
            <person name="Lander E."/>
        </authorList>
    </citation>
    <scope>NUCLEOTIDE SEQUENCE [LARGE SCALE GENOMIC DNA]</scope>
</reference>
<reference evidence="1" key="3">
    <citation type="submission" date="2025-09" db="UniProtKB">
        <authorList>
            <consortium name="Ensembl"/>
        </authorList>
    </citation>
    <scope>IDENTIFICATION</scope>
</reference>
<keyword evidence="2" id="KW-1185">Reference proteome</keyword>
<evidence type="ECO:0000313" key="2">
    <source>
        <dbReference type="Proteomes" id="UP000007875"/>
    </source>
</evidence>
<dbReference type="PANTHER" id="PTHR22674:SF6">
    <property type="entry name" value="NTPASE KAP FAMILY P-LOOP DOMAIN-CONTAINING PROTEIN 1"/>
    <property type="match status" value="1"/>
</dbReference>
<proteinExistence type="predicted"/>
<dbReference type="PANTHER" id="PTHR22674">
    <property type="entry name" value="NTPASE, KAP FAMILY P-LOOP DOMAIN-CONTAINING 1"/>
    <property type="match status" value="1"/>
</dbReference>
<reference evidence="1" key="2">
    <citation type="submission" date="2025-08" db="UniProtKB">
        <authorList>
            <consortium name="Ensembl"/>
        </authorList>
    </citation>
    <scope>IDENTIFICATION</scope>
</reference>
<name>H2Z442_CIOSA</name>
<dbReference type="GeneTree" id="ENSGT00650000093443"/>
<protein>
    <submittedName>
        <fullName evidence="1">Uncharacterized protein</fullName>
    </submittedName>
</protein>